<organism evidence="2 3">
    <name type="scientific">Uliginosibacterium sediminicola</name>
    <dbReference type="NCBI Taxonomy" id="2024550"/>
    <lineage>
        <taxon>Bacteria</taxon>
        <taxon>Pseudomonadati</taxon>
        <taxon>Pseudomonadota</taxon>
        <taxon>Betaproteobacteria</taxon>
        <taxon>Rhodocyclales</taxon>
        <taxon>Zoogloeaceae</taxon>
        <taxon>Uliginosibacterium</taxon>
    </lineage>
</organism>
<accession>A0ABU9YW40</accession>
<evidence type="ECO:0000313" key="3">
    <source>
        <dbReference type="Proteomes" id="UP001410394"/>
    </source>
</evidence>
<protein>
    <submittedName>
        <fullName evidence="2">DUF1064 domain-containing protein</fullName>
    </submittedName>
</protein>
<sequence>MGNGSVRWSPEQLSDFERKKSGVLAGGGRPPAAQNSKQRLQALGRKAPGEMNKTEAAFAEHLEAQKLSGEILWYAFEAVTLKIAHDCRLTIDFFLMRADGRLEAWDVKGSFAIASDDFLVKAKVAARMFPWPFYMTAPKPKKAGGGWEVREFA</sequence>
<dbReference type="RefSeq" id="WP_345918678.1">
    <property type="nucleotide sequence ID" value="NZ_JBDIVE010000002.1"/>
</dbReference>
<gene>
    <name evidence="2" type="ORF">ABDB84_05435</name>
</gene>
<dbReference type="EMBL" id="JBDIVE010000002">
    <property type="protein sequence ID" value="MEN3067915.1"/>
    <property type="molecule type" value="Genomic_DNA"/>
</dbReference>
<name>A0ABU9YW40_9RHOO</name>
<evidence type="ECO:0000256" key="1">
    <source>
        <dbReference type="SAM" id="MobiDB-lite"/>
    </source>
</evidence>
<reference evidence="2 3" key="1">
    <citation type="journal article" date="2018" name="Int. J. Syst. Evol. Microbiol.">
        <title>Uliginosibacterium sediminicola sp. nov., isolated from freshwater sediment.</title>
        <authorList>
            <person name="Hwang W.M."/>
            <person name="Kim S.M."/>
            <person name="Kang K."/>
            <person name="Ahn T.Y."/>
        </authorList>
    </citation>
    <scope>NUCLEOTIDE SEQUENCE [LARGE SCALE GENOMIC DNA]</scope>
    <source>
        <strain evidence="2 3">M1-21</strain>
    </source>
</reference>
<comment type="caution">
    <text evidence="2">The sequence shown here is derived from an EMBL/GenBank/DDBJ whole genome shotgun (WGS) entry which is preliminary data.</text>
</comment>
<proteinExistence type="predicted"/>
<evidence type="ECO:0000313" key="2">
    <source>
        <dbReference type="EMBL" id="MEN3067915.1"/>
    </source>
</evidence>
<feature type="region of interest" description="Disordered" evidence="1">
    <location>
        <begin position="19"/>
        <end position="40"/>
    </location>
</feature>
<dbReference type="Proteomes" id="UP001410394">
    <property type="component" value="Unassembled WGS sequence"/>
</dbReference>
<keyword evidence="3" id="KW-1185">Reference proteome</keyword>